<dbReference type="AlphaFoldDB" id="A0A6N6VNL0"/>
<evidence type="ECO:0000313" key="2">
    <source>
        <dbReference type="Proteomes" id="UP000468901"/>
    </source>
</evidence>
<organism evidence="1 2">
    <name type="scientific">Parvibaculum sedimenti</name>
    <dbReference type="NCBI Taxonomy" id="2608632"/>
    <lineage>
        <taxon>Bacteria</taxon>
        <taxon>Pseudomonadati</taxon>
        <taxon>Pseudomonadota</taxon>
        <taxon>Alphaproteobacteria</taxon>
        <taxon>Hyphomicrobiales</taxon>
        <taxon>Parvibaculaceae</taxon>
        <taxon>Parvibaculum</taxon>
    </lineage>
</organism>
<dbReference type="Proteomes" id="UP000468901">
    <property type="component" value="Unassembled WGS sequence"/>
</dbReference>
<reference evidence="1 2" key="1">
    <citation type="submission" date="2019-09" db="EMBL/GenBank/DDBJ databases">
        <title>Parvibaculum sedimenti sp. nov., isolated from sediment.</title>
        <authorList>
            <person name="Wang Y."/>
        </authorList>
    </citation>
    <scope>NUCLEOTIDE SEQUENCE [LARGE SCALE GENOMIC DNA]</scope>
    <source>
        <strain evidence="1 2">HXT-9</strain>
    </source>
</reference>
<gene>
    <name evidence="1" type="ORF">F2P47_01305</name>
</gene>
<proteinExistence type="predicted"/>
<sequence>MRWTPRGYGGRRRSSEEVKRDGWREQRVLAVSLDDDRLTWPERELIRQLGEKLYGDRDQAKEARR</sequence>
<comment type="caution">
    <text evidence="1">The sequence shown here is derived from an EMBL/GenBank/DDBJ whole genome shotgun (WGS) entry which is preliminary data.</text>
</comment>
<protein>
    <submittedName>
        <fullName evidence="1">Uncharacterized protein</fullName>
    </submittedName>
</protein>
<keyword evidence="2" id="KW-1185">Reference proteome</keyword>
<dbReference type="EMBL" id="WESC01000001">
    <property type="protein sequence ID" value="KAB7742797.1"/>
    <property type="molecule type" value="Genomic_DNA"/>
</dbReference>
<evidence type="ECO:0000313" key="1">
    <source>
        <dbReference type="EMBL" id="KAB7742797.1"/>
    </source>
</evidence>
<dbReference type="RefSeq" id="WP_152214349.1">
    <property type="nucleotide sequence ID" value="NZ_WESC01000001.1"/>
</dbReference>
<accession>A0A6N6VNL0</accession>
<name>A0A6N6VNL0_9HYPH</name>